<protein>
    <submittedName>
        <fullName evidence="6">Gluconolactonase</fullName>
        <ecNumber evidence="6">3.1.1.17</ecNumber>
    </submittedName>
</protein>
<comment type="cofactor">
    <cofactor evidence="3">
        <name>Zn(2+)</name>
        <dbReference type="ChEBI" id="CHEBI:29105"/>
    </cofactor>
    <text evidence="3">Binds 1 divalent metal cation per subunit.</text>
</comment>
<dbReference type="PANTHER" id="PTHR47572:SF4">
    <property type="entry name" value="LACTONASE DRP35"/>
    <property type="match status" value="1"/>
</dbReference>
<dbReference type="EMBL" id="CP001678">
    <property type="protein sequence ID" value="ACT60747.1"/>
    <property type="molecule type" value="Genomic_DNA"/>
</dbReference>
<keyword evidence="4" id="KW-0732">Signal</keyword>
<dbReference type="Pfam" id="PF08450">
    <property type="entry name" value="SGL"/>
    <property type="match status" value="1"/>
</dbReference>
<dbReference type="OrthoDB" id="241638at2"/>
<evidence type="ECO:0000259" key="5">
    <source>
        <dbReference type="Pfam" id="PF08450"/>
    </source>
</evidence>
<feature type="domain" description="SMP-30/Gluconolactonase/LRE-like region" evidence="5">
    <location>
        <begin position="62"/>
        <end position="325"/>
    </location>
</feature>
<keyword evidence="7" id="KW-1185">Reference proteome</keyword>
<feature type="binding site" evidence="3">
    <location>
        <position position="272"/>
    </location>
    <ligand>
        <name>a divalent metal cation</name>
        <dbReference type="ChEBI" id="CHEBI:60240"/>
    </ligand>
</feature>
<keyword evidence="3" id="KW-0862">Zinc</keyword>
<dbReference type="KEGG" id="hba:Hbal_3079"/>
<dbReference type="EC" id="3.1.1.17" evidence="6"/>
<reference evidence="7" key="1">
    <citation type="journal article" date="2011" name="J. Bacteriol.">
        <title>Genome sequences of eight morphologically diverse alphaproteobacteria.</title>
        <authorList>
            <consortium name="US DOE Joint Genome Institute"/>
            <person name="Brown P.J."/>
            <person name="Kysela D.T."/>
            <person name="Buechlein A."/>
            <person name="Hemmerich C."/>
            <person name="Brun Y.V."/>
        </authorList>
    </citation>
    <scope>NUCLEOTIDE SEQUENCE [LARGE SCALE GENOMIC DNA]</scope>
    <source>
        <strain evidence="7">ATCC 49814 / DSM 5838 / IFAM 1418</strain>
    </source>
</reference>
<dbReference type="Gene3D" id="2.120.10.30">
    <property type="entry name" value="TolB, C-terminal domain"/>
    <property type="match status" value="1"/>
</dbReference>
<dbReference type="InterPro" id="IPR005511">
    <property type="entry name" value="SMP-30"/>
</dbReference>
<dbReference type="eggNOG" id="COG3386">
    <property type="taxonomic scope" value="Bacteria"/>
</dbReference>
<sequence>MISRRTYLLGSGALAIAACTAANSPVEDNGLVTLEAFDPDFAKYIAPDASAISLSTGHQWLEGPAWDSNRETLYFTDVPQNIAYAWNQADGVSTFLKPSGSDVTTEDGFREPGANGLWYEDGDTLLICNHGKRALERLDLKSGTRTQLVSSFEGKKFNSPNDVAKAKNGDLFFTDPPYGLTDLDASPLKEMKANGVYVLTSENEILRLLEDMTFPNGIAVSPDQKTILISQSDPENPIVRNITIDENYAVVSDSVFFDAKEYQSETSPGLPDGMAMVSDGALFVTGPGGVFLLSPKGKALGRINTGKATANCVFGEAGNTLFITAGDSLLKLPTLCHA</sequence>
<proteinExistence type="predicted"/>
<accession>C6XIE0</accession>
<gene>
    <name evidence="6" type="ordered locus">Hbal_3079</name>
</gene>
<dbReference type="InterPro" id="IPR013658">
    <property type="entry name" value="SGL"/>
</dbReference>
<evidence type="ECO:0000256" key="3">
    <source>
        <dbReference type="PIRSR" id="PIRSR605511-2"/>
    </source>
</evidence>
<evidence type="ECO:0000256" key="4">
    <source>
        <dbReference type="SAM" id="SignalP"/>
    </source>
</evidence>
<keyword evidence="1 6" id="KW-0378">Hydrolase</keyword>
<evidence type="ECO:0000313" key="7">
    <source>
        <dbReference type="Proteomes" id="UP000002745"/>
    </source>
</evidence>
<name>C6XIE0_HIRBI</name>
<dbReference type="PROSITE" id="PS51257">
    <property type="entry name" value="PROKAR_LIPOPROTEIN"/>
    <property type="match status" value="1"/>
</dbReference>
<dbReference type="GO" id="GO:0046872">
    <property type="term" value="F:metal ion binding"/>
    <property type="evidence" value="ECO:0007669"/>
    <property type="project" value="UniProtKB-KW"/>
</dbReference>
<feature type="chain" id="PRO_5002973834" evidence="4">
    <location>
        <begin position="22"/>
        <end position="338"/>
    </location>
</feature>
<feature type="binding site" evidence="3">
    <location>
        <position position="161"/>
    </location>
    <ligand>
        <name>substrate</name>
    </ligand>
</feature>
<dbReference type="PRINTS" id="PR01790">
    <property type="entry name" value="SMP30FAMILY"/>
</dbReference>
<dbReference type="PANTHER" id="PTHR47572">
    <property type="entry name" value="LIPOPROTEIN-RELATED"/>
    <property type="match status" value="1"/>
</dbReference>
<dbReference type="AlphaFoldDB" id="C6XIE0"/>
<organism evidence="6 7">
    <name type="scientific">Hirschia baltica (strain ATCC 49814 / DSM 5838 / IFAM 1418)</name>
    <dbReference type="NCBI Taxonomy" id="582402"/>
    <lineage>
        <taxon>Bacteria</taxon>
        <taxon>Pseudomonadati</taxon>
        <taxon>Pseudomonadota</taxon>
        <taxon>Alphaproteobacteria</taxon>
        <taxon>Hyphomonadales</taxon>
        <taxon>Hyphomonadaceae</taxon>
        <taxon>Hirschia</taxon>
    </lineage>
</organism>
<dbReference type="RefSeq" id="WP_015828897.1">
    <property type="nucleotide sequence ID" value="NC_012982.1"/>
</dbReference>
<dbReference type="GO" id="GO:0004341">
    <property type="term" value="F:gluconolactonase activity"/>
    <property type="evidence" value="ECO:0007669"/>
    <property type="project" value="UniProtKB-EC"/>
</dbReference>
<feature type="binding site" evidence="3">
    <location>
        <position position="184"/>
    </location>
    <ligand>
        <name>substrate</name>
    </ligand>
</feature>
<keyword evidence="3" id="KW-0479">Metal-binding</keyword>
<feature type="active site" description="Proton donor/acceptor" evidence="2">
    <location>
        <position position="272"/>
    </location>
</feature>
<dbReference type="STRING" id="582402.Hbal_3079"/>
<feature type="binding site" evidence="3">
    <location>
        <position position="216"/>
    </location>
    <ligand>
        <name>a divalent metal cation</name>
        <dbReference type="ChEBI" id="CHEBI:60240"/>
    </ligand>
</feature>
<feature type="binding site" evidence="3">
    <location>
        <position position="62"/>
    </location>
    <ligand>
        <name>a divalent metal cation</name>
        <dbReference type="ChEBI" id="CHEBI:60240"/>
    </ligand>
</feature>
<dbReference type="InterPro" id="IPR011042">
    <property type="entry name" value="6-blade_b-propeller_TolB-like"/>
</dbReference>
<dbReference type="Proteomes" id="UP000002745">
    <property type="component" value="Chromosome"/>
</dbReference>
<evidence type="ECO:0000256" key="1">
    <source>
        <dbReference type="ARBA" id="ARBA00022801"/>
    </source>
</evidence>
<dbReference type="HOGENOM" id="CLU_036110_0_0_5"/>
<dbReference type="InterPro" id="IPR051262">
    <property type="entry name" value="SMP-30/CGR1_Lactonase"/>
</dbReference>
<dbReference type="SUPFAM" id="SSF63829">
    <property type="entry name" value="Calcium-dependent phosphotriesterase"/>
    <property type="match status" value="1"/>
</dbReference>
<evidence type="ECO:0000313" key="6">
    <source>
        <dbReference type="EMBL" id="ACT60747.1"/>
    </source>
</evidence>
<feature type="signal peptide" evidence="4">
    <location>
        <begin position="1"/>
        <end position="21"/>
    </location>
</feature>
<evidence type="ECO:0000256" key="2">
    <source>
        <dbReference type="PIRSR" id="PIRSR605511-1"/>
    </source>
</evidence>